<evidence type="ECO:0000313" key="2">
    <source>
        <dbReference type="Proteomes" id="UP000095283"/>
    </source>
</evidence>
<dbReference type="Proteomes" id="UP000095283">
    <property type="component" value="Unplaced"/>
</dbReference>
<accession>A0A1I7W9X0</accession>
<dbReference type="WBParaSite" id="Hba_01472">
    <property type="protein sequence ID" value="Hba_01472"/>
    <property type="gene ID" value="Hba_01472"/>
</dbReference>
<feature type="chain" id="PRO_5009310536" evidence="1">
    <location>
        <begin position="24"/>
        <end position="143"/>
    </location>
</feature>
<organism evidence="2 3">
    <name type="scientific">Heterorhabditis bacteriophora</name>
    <name type="common">Entomopathogenic nematode worm</name>
    <dbReference type="NCBI Taxonomy" id="37862"/>
    <lineage>
        <taxon>Eukaryota</taxon>
        <taxon>Metazoa</taxon>
        <taxon>Ecdysozoa</taxon>
        <taxon>Nematoda</taxon>
        <taxon>Chromadorea</taxon>
        <taxon>Rhabditida</taxon>
        <taxon>Rhabditina</taxon>
        <taxon>Rhabditomorpha</taxon>
        <taxon>Strongyloidea</taxon>
        <taxon>Heterorhabditidae</taxon>
        <taxon>Heterorhabditis</taxon>
    </lineage>
</organism>
<dbReference type="AlphaFoldDB" id="A0A1I7W9X0"/>
<sequence length="143" mass="16392">MYRRCTHLVSLVFLAITRRHCSARGPERFARSLLLNRSPAFEKRRSEDTLLRGWKILEMRLPEICRILIGFYTDSRYNQMITSICLFLNSAAESVEIIFTGLSLSLSSINFPGLNSNFEIKSIRLNDISSKSKLEVTSDGIEK</sequence>
<name>A0A1I7W9X0_HETBA</name>
<keyword evidence="1" id="KW-0732">Signal</keyword>
<reference evidence="3" key="1">
    <citation type="submission" date="2016-11" db="UniProtKB">
        <authorList>
            <consortium name="WormBaseParasite"/>
        </authorList>
    </citation>
    <scope>IDENTIFICATION</scope>
</reference>
<proteinExistence type="predicted"/>
<keyword evidence="2" id="KW-1185">Reference proteome</keyword>
<evidence type="ECO:0000256" key="1">
    <source>
        <dbReference type="SAM" id="SignalP"/>
    </source>
</evidence>
<protein>
    <submittedName>
        <fullName evidence="3">Secreted protein</fullName>
    </submittedName>
</protein>
<feature type="signal peptide" evidence="1">
    <location>
        <begin position="1"/>
        <end position="23"/>
    </location>
</feature>
<evidence type="ECO:0000313" key="3">
    <source>
        <dbReference type="WBParaSite" id="Hba_01472"/>
    </source>
</evidence>